<dbReference type="Gene3D" id="3.20.20.450">
    <property type="entry name" value="EAL domain"/>
    <property type="match status" value="1"/>
</dbReference>
<organism evidence="2 3">
    <name type="scientific">Brevibacterium salitolerans</name>
    <dbReference type="NCBI Taxonomy" id="1403566"/>
    <lineage>
        <taxon>Bacteria</taxon>
        <taxon>Bacillati</taxon>
        <taxon>Actinomycetota</taxon>
        <taxon>Actinomycetes</taxon>
        <taxon>Micrococcales</taxon>
        <taxon>Brevibacteriaceae</taxon>
        <taxon>Brevibacterium</taxon>
    </lineage>
</organism>
<dbReference type="RefSeq" id="WP_344338499.1">
    <property type="nucleotide sequence ID" value="NZ_BAAAPZ010000019.1"/>
</dbReference>
<accession>A0ABN2X9U3</accession>
<keyword evidence="3" id="KW-1185">Reference proteome</keyword>
<evidence type="ECO:0000313" key="3">
    <source>
        <dbReference type="Proteomes" id="UP001500984"/>
    </source>
</evidence>
<dbReference type="InterPro" id="IPR035919">
    <property type="entry name" value="EAL_sf"/>
</dbReference>
<evidence type="ECO:0000259" key="1">
    <source>
        <dbReference type="Pfam" id="PF00563"/>
    </source>
</evidence>
<feature type="domain" description="EAL" evidence="1">
    <location>
        <begin position="19"/>
        <end position="240"/>
    </location>
</feature>
<dbReference type="Proteomes" id="UP001500984">
    <property type="component" value="Unassembled WGS sequence"/>
</dbReference>
<name>A0ABN2X9U3_9MICO</name>
<comment type="caution">
    <text evidence="2">The sequence shown here is derived from an EMBL/GenBank/DDBJ whole genome shotgun (WGS) entry which is preliminary data.</text>
</comment>
<gene>
    <name evidence="2" type="ORF">GCM10009823_31970</name>
</gene>
<proteinExistence type="predicted"/>
<protein>
    <recommendedName>
        <fullName evidence="1">EAL domain-containing protein</fullName>
    </recommendedName>
</protein>
<dbReference type="SUPFAM" id="SSF141868">
    <property type="entry name" value="EAL domain-like"/>
    <property type="match status" value="1"/>
</dbReference>
<dbReference type="EMBL" id="BAAAPZ010000019">
    <property type="protein sequence ID" value="GAA2106119.1"/>
    <property type="molecule type" value="Genomic_DNA"/>
</dbReference>
<evidence type="ECO:0000313" key="2">
    <source>
        <dbReference type="EMBL" id="GAA2106119.1"/>
    </source>
</evidence>
<reference evidence="2 3" key="1">
    <citation type="journal article" date="2019" name="Int. J. Syst. Evol. Microbiol.">
        <title>The Global Catalogue of Microorganisms (GCM) 10K type strain sequencing project: providing services to taxonomists for standard genome sequencing and annotation.</title>
        <authorList>
            <consortium name="The Broad Institute Genomics Platform"/>
            <consortium name="The Broad Institute Genome Sequencing Center for Infectious Disease"/>
            <person name="Wu L."/>
            <person name="Ma J."/>
        </authorList>
    </citation>
    <scope>NUCLEOTIDE SEQUENCE [LARGE SCALE GENOMIC DNA]</scope>
    <source>
        <strain evidence="2 3">JCM 15900</strain>
    </source>
</reference>
<dbReference type="InterPro" id="IPR001633">
    <property type="entry name" value="EAL_dom"/>
</dbReference>
<dbReference type="Pfam" id="PF00563">
    <property type="entry name" value="EAL"/>
    <property type="match status" value="1"/>
</dbReference>
<sequence>MEASHGSGPAATPASEHTLEQLVRGGLVATHLSPVVDLQSDIVIGHRVYHGVAGVPPEPAHFTAFRRAVRESEHVADLDASLRSLALREAEQLRLPRTNRLFMTAEPQALGTVEDRTAEPDRSAILQLHPDRIAQAPAMTLRSVRQARTLGWGIGMAEIGDDLRTTSFLPLVNPSVVMLRPSVLAIEDHVHLAELIRLLQAHVERTDAILVADGVTTEEDLLKAEALGARFGTGPWFGEPSQEPEAADPGETDVLADHHTRNQLAQGTPFTIAQGRERDPLVMDGEMLTAQLHSLAERSLAAGESAVVISVFADAEELSPETLARFESVADSVGYTVMLSAGFDTPPVPAARGGQIDTSDPLQAEFCVIVIGPDWSGLTVGKRRFSPGPDGRTEYDVHVTTERYACVDAARSVFTRIRTLH</sequence>